<dbReference type="Gene3D" id="3.10.10.10">
    <property type="entry name" value="HIV Type 1 Reverse Transcriptase, subunit A, domain 1"/>
    <property type="match status" value="1"/>
</dbReference>
<dbReference type="Proteomes" id="UP000054047">
    <property type="component" value="Unassembled WGS sequence"/>
</dbReference>
<evidence type="ECO:0000313" key="3">
    <source>
        <dbReference type="Proteomes" id="UP000054047"/>
    </source>
</evidence>
<evidence type="ECO:0000313" key="2">
    <source>
        <dbReference type="EMBL" id="KIH69106.1"/>
    </source>
</evidence>
<dbReference type="EMBL" id="KN726219">
    <property type="protein sequence ID" value="KIH69106.1"/>
    <property type="molecule type" value="Genomic_DNA"/>
</dbReference>
<feature type="domain" description="Reverse transcriptase" evidence="1">
    <location>
        <begin position="12"/>
        <end position="114"/>
    </location>
</feature>
<dbReference type="InterPro" id="IPR043128">
    <property type="entry name" value="Rev_trsase/Diguanyl_cyclase"/>
</dbReference>
<dbReference type="AlphaFoldDB" id="A0A0C2HHI5"/>
<dbReference type="OrthoDB" id="5920525at2759"/>
<gene>
    <name evidence="2" type="ORF">ANCDUO_00558</name>
</gene>
<dbReference type="Gene3D" id="3.30.70.270">
    <property type="match status" value="1"/>
</dbReference>
<organism evidence="2 3">
    <name type="scientific">Ancylostoma duodenale</name>
    <dbReference type="NCBI Taxonomy" id="51022"/>
    <lineage>
        <taxon>Eukaryota</taxon>
        <taxon>Metazoa</taxon>
        <taxon>Ecdysozoa</taxon>
        <taxon>Nematoda</taxon>
        <taxon>Chromadorea</taxon>
        <taxon>Rhabditida</taxon>
        <taxon>Rhabditina</taxon>
        <taxon>Rhabditomorpha</taxon>
        <taxon>Strongyloidea</taxon>
        <taxon>Ancylostomatidae</taxon>
        <taxon>Ancylostomatinae</taxon>
        <taxon>Ancylostoma</taxon>
    </lineage>
</organism>
<sequence length="118" mass="13532">MPNISGMLMRFRTGKIAITADIGKAFLQVRLHEEDRDATRFLWIRDLTRPFSEDNAITFRFRRVAFGLISSPFLLAATINFHLETAENNKVIAAEIKDNLYVDNLLMTAETKEEGIKQ</sequence>
<dbReference type="InterPro" id="IPR043502">
    <property type="entry name" value="DNA/RNA_pol_sf"/>
</dbReference>
<dbReference type="InterPro" id="IPR000477">
    <property type="entry name" value="RT_dom"/>
</dbReference>
<keyword evidence="3" id="KW-1185">Reference proteome</keyword>
<name>A0A0C2HHI5_9BILA</name>
<evidence type="ECO:0000259" key="1">
    <source>
        <dbReference type="Pfam" id="PF00078"/>
    </source>
</evidence>
<protein>
    <recommendedName>
        <fullName evidence="1">Reverse transcriptase domain-containing protein</fullName>
    </recommendedName>
</protein>
<proteinExistence type="predicted"/>
<dbReference type="PANTHER" id="PTHR47331">
    <property type="entry name" value="PHD-TYPE DOMAIN-CONTAINING PROTEIN"/>
    <property type="match status" value="1"/>
</dbReference>
<accession>A0A0C2HHI5</accession>
<dbReference type="Pfam" id="PF00078">
    <property type="entry name" value="RVT_1"/>
    <property type="match status" value="1"/>
</dbReference>
<dbReference type="SUPFAM" id="SSF56672">
    <property type="entry name" value="DNA/RNA polymerases"/>
    <property type="match status" value="1"/>
</dbReference>
<reference evidence="2 3" key="1">
    <citation type="submission" date="2013-12" db="EMBL/GenBank/DDBJ databases">
        <title>Draft genome of the parsitic nematode Ancylostoma duodenale.</title>
        <authorList>
            <person name="Mitreva M."/>
        </authorList>
    </citation>
    <scope>NUCLEOTIDE SEQUENCE [LARGE SCALE GENOMIC DNA]</scope>
    <source>
        <strain evidence="2 3">Zhejiang</strain>
    </source>
</reference>